<evidence type="ECO:0000313" key="2">
    <source>
        <dbReference type="EMBL" id="KAF6500856.1"/>
    </source>
</evidence>
<evidence type="ECO:0000256" key="1">
    <source>
        <dbReference type="SAM" id="MobiDB-lite"/>
    </source>
</evidence>
<dbReference type="Proteomes" id="UP000550707">
    <property type="component" value="Unassembled WGS sequence"/>
</dbReference>
<feature type="compositionally biased region" description="Basic and acidic residues" evidence="1">
    <location>
        <begin position="42"/>
        <end position="53"/>
    </location>
</feature>
<gene>
    <name evidence="2" type="ORF">HJG59_007891</name>
</gene>
<protein>
    <submittedName>
        <fullName evidence="2">Uncharacterized protein</fullName>
    </submittedName>
</protein>
<feature type="region of interest" description="Disordered" evidence="1">
    <location>
        <begin position="88"/>
        <end position="130"/>
    </location>
</feature>
<feature type="region of interest" description="Disordered" evidence="1">
    <location>
        <begin position="14"/>
        <end position="76"/>
    </location>
</feature>
<organism evidence="2 3">
    <name type="scientific">Molossus molossus</name>
    <name type="common">Pallas' mastiff bat</name>
    <name type="synonym">Vespertilio molossus</name>
    <dbReference type="NCBI Taxonomy" id="27622"/>
    <lineage>
        <taxon>Eukaryota</taxon>
        <taxon>Metazoa</taxon>
        <taxon>Chordata</taxon>
        <taxon>Craniata</taxon>
        <taxon>Vertebrata</taxon>
        <taxon>Euteleostomi</taxon>
        <taxon>Mammalia</taxon>
        <taxon>Eutheria</taxon>
        <taxon>Laurasiatheria</taxon>
        <taxon>Chiroptera</taxon>
        <taxon>Yangochiroptera</taxon>
        <taxon>Molossidae</taxon>
        <taxon>Molossus</taxon>
    </lineage>
</organism>
<accession>A0A7J8JVH0</accession>
<keyword evidence="3" id="KW-1185">Reference proteome</keyword>
<dbReference type="AlphaFoldDB" id="A0A7J8JVH0"/>
<sequence length="200" mass="22072">MFATMAVLWAGQSDLDGLPQESHSLAPAQAAAEEDWEPNPPDSERPGVERPRQEPAPQHPAGRFTGQTGKRNLRPCAPGRWLLWSQDRHRGQAAPAGAGRGPGRGGAVGMGSVEPKEEKRKGTLPREDAEKGDKRWLFIRRSQMGKRRDLWPRREDCVLVCKGVCGGAHSIRCSYCHTEQDNGTPWYKCKLVSVLGKKGE</sequence>
<proteinExistence type="predicted"/>
<comment type="caution">
    <text evidence="2">The sequence shown here is derived from an EMBL/GenBank/DDBJ whole genome shotgun (WGS) entry which is preliminary data.</text>
</comment>
<reference evidence="2 3" key="1">
    <citation type="journal article" date="2020" name="Nature">
        <title>Six reference-quality genomes reveal evolution of bat adaptations.</title>
        <authorList>
            <person name="Jebb D."/>
            <person name="Huang Z."/>
            <person name="Pippel M."/>
            <person name="Hughes G.M."/>
            <person name="Lavrichenko K."/>
            <person name="Devanna P."/>
            <person name="Winkler S."/>
            <person name="Jermiin L.S."/>
            <person name="Skirmuntt E.C."/>
            <person name="Katzourakis A."/>
            <person name="Burkitt-Gray L."/>
            <person name="Ray D.A."/>
            <person name="Sullivan K.A.M."/>
            <person name="Roscito J.G."/>
            <person name="Kirilenko B.M."/>
            <person name="Davalos L.M."/>
            <person name="Corthals A.P."/>
            <person name="Power M.L."/>
            <person name="Jones G."/>
            <person name="Ransome R.D."/>
            <person name="Dechmann D.K.N."/>
            <person name="Locatelli A.G."/>
            <person name="Puechmaille S.J."/>
            <person name="Fedrigo O."/>
            <person name="Jarvis E.D."/>
            <person name="Hiller M."/>
            <person name="Vernes S.C."/>
            <person name="Myers E.W."/>
            <person name="Teeling E.C."/>
        </authorList>
    </citation>
    <scope>NUCLEOTIDE SEQUENCE [LARGE SCALE GENOMIC DNA]</scope>
    <source>
        <strain evidence="2">MMolMol1</strain>
        <tissue evidence="2">Muscle</tissue>
    </source>
</reference>
<dbReference type="InParanoid" id="A0A7J8JVH0"/>
<evidence type="ECO:0000313" key="3">
    <source>
        <dbReference type="Proteomes" id="UP000550707"/>
    </source>
</evidence>
<feature type="compositionally biased region" description="Basic and acidic residues" evidence="1">
    <location>
        <begin position="114"/>
        <end position="130"/>
    </location>
</feature>
<dbReference type="EMBL" id="JACASF010000001">
    <property type="protein sequence ID" value="KAF6500856.1"/>
    <property type="molecule type" value="Genomic_DNA"/>
</dbReference>
<name>A0A7J8JVH0_MOLMO</name>
<feature type="compositionally biased region" description="Gly residues" evidence="1">
    <location>
        <begin position="98"/>
        <end position="109"/>
    </location>
</feature>